<dbReference type="OrthoDB" id="2082707at2"/>
<feature type="domain" description="Bacterial repeat" evidence="5">
    <location>
        <begin position="383"/>
        <end position="452"/>
    </location>
</feature>
<evidence type="ECO:0000259" key="5">
    <source>
        <dbReference type="Pfam" id="PF18998"/>
    </source>
</evidence>
<feature type="domain" description="Bacterial repeat" evidence="5">
    <location>
        <begin position="159"/>
        <end position="227"/>
    </location>
</feature>
<dbReference type="Pfam" id="PF13205">
    <property type="entry name" value="Big_5"/>
    <property type="match status" value="1"/>
</dbReference>
<proteinExistence type="inferred from homology"/>
<feature type="domain" description="Bacterial repeat" evidence="5">
    <location>
        <begin position="235"/>
        <end position="303"/>
    </location>
</feature>
<dbReference type="Proteomes" id="UP000292884">
    <property type="component" value="Unassembled WGS sequence"/>
</dbReference>
<dbReference type="NCBIfam" id="TIGR02543">
    <property type="entry name" value="List_Bact_rpt"/>
    <property type="match status" value="1"/>
</dbReference>
<dbReference type="Pfam" id="PF11999">
    <property type="entry name" value="Ice_binding"/>
    <property type="match status" value="1"/>
</dbReference>
<comment type="caution">
    <text evidence="6">The sequence shown here is derived from an EMBL/GenBank/DDBJ whole genome shotgun (WGS) entry which is preliminary data.</text>
</comment>
<dbReference type="EMBL" id="SJSK01000005">
    <property type="protein sequence ID" value="TCC88497.1"/>
    <property type="molecule type" value="Genomic_DNA"/>
</dbReference>
<sequence>MKKSTPTEGITLLRPSLRYVKSISYLSLAIVLIAMSMLGCKKDDFKDELVGLCPVVTSTDPMDKAVDVVLDKLITITFNTNMDATSINASTFTIKQAGTLISGKIAATADLKVYTFKPDVPLNPFAVYTGTITAAVKDTFNTAMVKDFTWSFTTIPLITLSANPTVGGTVAGAGQFAQSSTTTVSATPSTGFTFANWTENGVVVSTSSSYQFVVAGNKTLIANFAPIPPGSFAVNLSSNPAAGGINSGSGSYVAGSVVTVTAAANTGYTFLNWTENGNIVSTSASFQLVVTASRSLVANYRAVPASQFAVTLASNPLSGGTTDGEGSYPSGTSVTISATRNIGYTFVNWIDKANGTIVSTSASYTFALAANRSFIANFILNTYTLNVTAVNGTVVKTPNTATYNHGSTVVLTAVANPGYVFSSWTGDATGSTNPLTVLMTANKNITANFTAIVPLNILGSVSLFGAFGGNAGITNMGLNTVINNGSIGTTAASTLITGFHDGTTADIYTETPLNKGNVTGRIYTAPPAPGNAISFAMATQGLADATVAYNSISPAAKPGGSDPGAGELGGLTLAPGIYKSASGTFKITNGNLTLDAQGNPNAEWIFQTAAGLTVGVAGPAGARSVTLINGGLAKNVYWYVGSSATINAAGGGIMTGNIISTAGITFSTAGNAVQTVLNGRAISLVASVTMVNTTINVPQ</sequence>
<feature type="transmembrane region" description="Helical" evidence="3">
    <location>
        <begin position="20"/>
        <end position="39"/>
    </location>
</feature>
<dbReference type="Gene3D" id="2.60.40.1220">
    <property type="match status" value="1"/>
</dbReference>
<evidence type="ECO:0000256" key="1">
    <source>
        <dbReference type="ARBA" id="ARBA00005445"/>
    </source>
</evidence>
<dbReference type="InterPro" id="IPR032812">
    <property type="entry name" value="SbsA_Ig"/>
</dbReference>
<feature type="domain" description="Bacterial repeat" evidence="5">
    <location>
        <begin position="311"/>
        <end position="379"/>
    </location>
</feature>
<dbReference type="InterPro" id="IPR044060">
    <property type="entry name" value="Bacterial_rp_domain"/>
</dbReference>
<dbReference type="InterPro" id="IPR014755">
    <property type="entry name" value="Cu-Rt/internalin_Ig-like"/>
</dbReference>
<dbReference type="InterPro" id="IPR013378">
    <property type="entry name" value="InlB-like_B-rpt"/>
</dbReference>
<name>A0A4R0MPP5_9SPHI</name>
<evidence type="ECO:0000256" key="3">
    <source>
        <dbReference type="SAM" id="Phobius"/>
    </source>
</evidence>
<dbReference type="InterPro" id="IPR021884">
    <property type="entry name" value="Ice-bd_prot"/>
</dbReference>
<accession>A0A4R0MPP5</accession>
<dbReference type="RefSeq" id="WP_131554551.1">
    <property type="nucleotide sequence ID" value="NZ_SJSK01000005.1"/>
</dbReference>
<evidence type="ECO:0000256" key="2">
    <source>
        <dbReference type="ARBA" id="ARBA00022729"/>
    </source>
</evidence>
<reference evidence="6 7" key="1">
    <citation type="submission" date="2019-02" db="EMBL/GenBank/DDBJ databases">
        <title>Pedobacter sp. RP-1-13 sp. nov., isolated from Arctic soil.</title>
        <authorList>
            <person name="Dahal R.H."/>
        </authorList>
    </citation>
    <scope>NUCLEOTIDE SEQUENCE [LARGE SCALE GENOMIC DNA]</scope>
    <source>
        <strain evidence="6 7">RP-1-13</strain>
    </source>
</reference>
<evidence type="ECO:0000313" key="6">
    <source>
        <dbReference type="EMBL" id="TCC88497.1"/>
    </source>
</evidence>
<evidence type="ECO:0000313" key="7">
    <source>
        <dbReference type="Proteomes" id="UP000292884"/>
    </source>
</evidence>
<comment type="similarity">
    <text evidence="1">Belongs to the ice-binding protein family.</text>
</comment>
<protein>
    <submittedName>
        <fullName evidence="6">DUF3494 domain-containing protein</fullName>
    </submittedName>
</protein>
<evidence type="ECO:0000259" key="4">
    <source>
        <dbReference type="Pfam" id="PF13205"/>
    </source>
</evidence>
<dbReference type="AlphaFoldDB" id="A0A4R0MPP5"/>
<dbReference type="Pfam" id="PF18998">
    <property type="entry name" value="Flg_new_2"/>
    <property type="match status" value="4"/>
</dbReference>
<keyword evidence="3" id="KW-0472">Membrane</keyword>
<feature type="domain" description="SbsA Ig-like" evidence="4">
    <location>
        <begin position="54"/>
        <end position="154"/>
    </location>
</feature>
<keyword evidence="2" id="KW-0732">Signal</keyword>
<keyword evidence="3" id="KW-0812">Transmembrane</keyword>
<organism evidence="6 7">
    <name type="scientific">Pedobacter frigiditerrae</name>
    <dbReference type="NCBI Taxonomy" id="2530452"/>
    <lineage>
        <taxon>Bacteria</taxon>
        <taxon>Pseudomonadati</taxon>
        <taxon>Bacteroidota</taxon>
        <taxon>Sphingobacteriia</taxon>
        <taxon>Sphingobacteriales</taxon>
        <taxon>Sphingobacteriaceae</taxon>
        <taxon>Pedobacter</taxon>
    </lineage>
</organism>
<keyword evidence="7" id="KW-1185">Reference proteome</keyword>
<keyword evidence="3" id="KW-1133">Transmembrane helix</keyword>
<gene>
    <name evidence="6" type="ORF">EZ428_17800</name>
</gene>